<dbReference type="RefSeq" id="WP_041113751.1">
    <property type="nucleotide sequence ID" value="NZ_JARTHD010000033.1"/>
</dbReference>
<comment type="pathway">
    <text evidence="2">Cell wall biogenesis; peptidoglycan biosynthesis.</text>
</comment>
<comment type="caution">
    <text evidence="10">The sequence shown here is derived from an EMBL/GenBank/DDBJ whole genome shotgun (WGS) entry which is preliminary data.</text>
</comment>
<evidence type="ECO:0000313" key="10">
    <source>
        <dbReference type="EMBL" id="KIL78494.1"/>
    </source>
</evidence>
<evidence type="ECO:0000256" key="2">
    <source>
        <dbReference type="ARBA" id="ARBA00004752"/>
    </source>
</evidence>
<dbReference type="SUPFAM" id="SSF54427">
    <property type="entry name" value="NTF2-like"/>
    <property type="match status" value="1"/>
</dbReference>
<dbReference type="PANTHER" id="PTHR30627">
    <property type="entry name" value="PEPTIDOGLYCAN D,D-TRANSPEPTIDASE"/>
    <property type="match status" value="1"/>
</dbReference>
<evidence type="ECO:0000256" key="1">
    <source>
        <dbReference type="ARBA" id="ARBA00004370"/>
    </source>
</evidence>
<feature type="domain" description="Penicillin-binding protein transpeptidase" evidence="7">
    <location>
        <begin position="353"/>
        <end position="659"/>
    </location>
</feature>
<dbReference type="InterPro" id="IPR032710">
    <property type="entry name" value="NTF2-like_dom_sf"/>
</dbReference>
<evidence type="ECO:0000259" key="8">
    <source>
        <dbReference type="Pfam" id="PF03717"/>
    </source>
</evidence>
<feature type="domain" description="Penicillin-binding protein dimerisation" evidence="8">
    <location>
        <begin position="154"/>
        <end position="319"/>
    </location>
</feature>
<dbReference type="Gene3D" id="3.40.710.10">
    <property type="entry name" value="DD-peptidase/beta-lactamase superfamily"/>
    <property type="match status" value="1"/>
</dbReference>
<dbReference type="PROSITE" id="PS51257">
    <property type="entry name" value="PROKAR_LIPOPROTEIN"/>
    <property type="match status" value="1"/>
</dbReference>
<dbReference type="Gene3D" id="3.90.1310.10">
    <property type="entry name" value="Penicillin-binding protein 2a (Domain 2)"/>
    <property type="match status" value="1"/>
</dbReference>
<comment type="similarity">
    <text evidence="3">Belongs to the transpeptidase family.</text>
</comment>
<gene>
    <name evidence="10" type="ORF">SD77_4174</name>
</gene>
<comment type="subcellular location">
    <subcellularLocation>
        <location evidence="1">Membrane</location>
    </subcellularLocation>
</comment>
<keyword evidence="10" id="KW-0132">Cell division</keyword>
<dbReference type="GO" id="GO:0051301">
    <property type="term" value="P:cell division"/>
    <property type="evidence" value="ECO:0007669"/>
    <property type="project" value="UniProtKB-KW"/>
</dbReference>
<evidence type="ECO:0000256" key="6">
    <source>
        <dbReference type="ARBA" id="ARBA00034000"/>
    </source>
</evidence>
<dbReference type="InterPro" id="IPR001460">
    <property type="entry name" value="PCN-bd_Tpept"/>
</dbReference>
<reference evidence="10 11" key="1">
    <citation type="submission" date="2015-01" db="EMBL/GenBank/DDBJ databases">
        <title>Genome Assembly of Bacillus badius MTCC 1458.</title>
        <authorList>
            <person name="Verma A."/>
            <person name="Khatri I."/>
            <person name="Mual P."/>
            <person name="Subramanian S."/>
            <person name="Krishnamurthi S."/>
        </authorList>
    </citation>
    <scope>NUCLEOTIDE SEQUENCE [LARGE SCALE GENOMIC DNA]</scope>
    <source>
        <strain evidence="10 11">MTCC 1458</strain>
    </source>
</reference>
<dbReference type="EC" id="3.4.16.4" evidence="4"/>
<evidence type="ECO:0000256" key="3">
    <source>
        <dbReference type="ARBA" id="ARBA00007171"/>
    </source>
</evidence>
<keyword evidence="5" id="KW-0472">Membrane</keyword>
<dbReference type="Proteomes" id="UP000031982">
    <property type="component" value="Unassembled WGS sequence"/>
</dbReference>
<dbReference type="Pfam" id="PF00905">
    <property type="entry name" value="Transpeptidase"/>
    <property type="match status" value="1"/>
</dbReference>
<proteinExistence type="inferred from homology"/>
<dbReference type="SUPFAM" id="SSF56519">
    <property type="entry name" value="Penicillin binding protein dimerisation domain"/>
    <property type="match status" value="1"/>
</dbReference>
<keyword evidence="10" id="KW-0131">Cell cycle</keyword>
<evidence type="ECO:0000259" key="9">
    <source>
        <dbReference type="Pfam" id="PF05223"/>
    </source>
</evidence>
<dbReference type="InterPro" id="IPR005311">
    <property type="entry name" value="PBP_dimer"/>
</dbReference>
<organism evidence="10 11">
    <name type="scientific">Bacillus badius</name>
    <dbReference type="NCBI Taxonomy" id="1455"/>
    <lineage>
        <taxon>Bacteria</taxon>
        <taxon>Bacillati</taxon>
        <taxon>Bacillota</taxon>
        <taxon>Bacilli</taxon>
        <taxon>Bacillales</taxon>
        <taxon>Bacillaceae</taxon>
        <taxon>Pseudobacillus</taxon>
    </lineage>
</organism>
<dbReference type="SUPFAM" id="SSF56601">
    <property type="entry name" value="beta-lactamase/transpeptidase-like"/>
    <property type="match status" value="1"/>
</dbReference>
<name>A0ABR5AUV2_BACBA</name>
<evidence type="ECO:0000259" key="7">
    <source>
        <dbReference type="Pfam" id="PF00905"/>
    </source>
</evidence>
<dbReference type="Gene3D" id="3.10.450.100">
    <property type="entry name" value="NTF2-like, domain 1"/>
    <property type="match status" value="1"/>
</dbReference>
<dbReference type="Pfam" id="PF03717">
    <property type="entry name" value="PBP_dimer"/>
    <property type="match status" value="1"/>
</dbReference>
<keyword evidence="11" id="KW-1185">Reference proteome</keyword>
<protein>
    <recommendedName>
        <fullName evidence="4">serine-type D-Ala-D-Ala carboxypeptidase</fullName>
        <ecNumber evidence="4">3.4.16.4</ecNumber>
    </recommendedName>
</protein>
<feature type="domain" description="NTF2-like N-terminal transpeptidase" evidence="9">
    <location>
        <begin position="25"/>
        <end position="147"/>
    </location>
</feature>
<comment type="catalytic activity">
    <reaction evidence="6">
        <text>Preferential cleavage: (Ac)2-L-Lys-D-Ala-|-D-Ala. Also transpeptidation of peptidyl-alanyl moieties that are N-acyl substituents of D-alanine.</text>
        <dbReference type="EC" id="3.4.16.4"/>
    </reaction>
</comment>
<evidence type="ECO:0000256" key="5">
    <source>
        <dbReference type="ARBA" id="ARBA00023136"/>
    </source>
</evidence>
<evidence type="ECO:0000256" key="4">
    <source>
        <dbReference type="ARBA" id="ARBA00012448"/>
    </source>
</evidence>
<dbReference type="PANTHER" id="PTHR30627:SF25">
    <property type="entry name" value="PENICILLIN-BINDING PROTEIN 3"/>
    <property type="match status" value="1"/>
</dbReference>
<dbReference type="Pfam" id="PF05223">
    <property type="entry name" value="MecA_N"/>
    <property type="match status" value="1"/>
</dbReference>
<dbReference type="InterPro" id="IPR007887">
    <property type="entry name" value="MecA_N"/>
</dbReference>
<dbReference type="InterPro" id="IPR012338">
    <property type="entry name" value="Beta-lactam/transpept-like"/>
</dbReference>
<dbReference type="EMBL" id="JXLP01000009">
    <property type="protein sequence ID" value="KIL78494.1"/>
    <property type="molecule type" value="Genomic_DNA"/>
</dbReference>
<dbReference type="Gene3D" id="3.30.1390.30">
    <property type="entry name" value="Penicillin-binding protein 2a, domain 3"/>
    <property type="match status" value="1"/>
</dbReference>
<sequence>MRNYLLLTGLLILLLGLGGCNKMASPEERLNEYAKLWSDQEFAEMYKSYVAPSNKEQVKQEDYVDRYQTIYKSLDVKKIKVTPLQTEEKDWEGKKAVLPIKVEMDTSAGPVSFKKKAVLKKEEKEKEEAWFVDWDVSYIFPDMEDGDKIRIETIKGNRGEIVDRNGSSLAVNGQGYSAGVKAGDIDNDAAAKGKVAALLGITPEFIDKQLQQSWVRPGYFVPLKKVSAYDNEKLQQLRAIPGFETQEITMRQYPYKEALGHLTGYIGDINGEELKKLKSKGYSDQDQIGKRGLEQLLEEKLRARNGKKIYIEKAKGEPVTIAEKAAKDGENVKVAINAELQKTIYEELKGKPGTAAAIDPKTGQVLALASSPAFDPNEFALGVSANRYQELEKNPAQPLLNRFAATYSPGSTIKPITAAVAIKANTLDPAKERPITGLHWKKDASWGNYSVTRVKDPGEPVNLQKALIYSDNIYFAQTALETGREKMADGLKSFGYGEKIPFAYPIRASQVSNSGTLDKEILLSDTGYGQGEVLSSMLHLSSVYSAIVNDGNMMKPQLYAEAQPEVWKKNLLSKASADLLKQDLRLVVQKGTAKSADTPGLALAGKTGTAELKLEKGTKGKENGLFVAYDQQQPSFVLALMVEGAEGAGGSKAAIAASKQIFSKWKEISS</sequence>
<accession>A0ABR5AUV2</accession>
<evidence type="ECO:0000313" key="11">
    <source>
        <dbReference type="Proteomes" id="UP000031982"/>
    </source>
</evidence>
<dbReference type="InterPro" id="IPR036138">
    <property type="entry name" value="PBP_dimer_sf"/>
</dbReference>
<dbReference type="InterPro" id="IPR050515">
    <property type="entry name" value="Beta-lactam/transpept"/>
</dbReference>